<comment type="caution">
    <text evidence="4">The sequence shown here is derived from an EMBL/GenBank/DDBJ whole genome shotgun (WGS) entry which is preliminary data.</text>
</comment>
<feature type="binding site" evidence="3">
    <location>
        <position position="180"/>
    </location>
    <ligand>
        <name>Zn(2+)</name>
        <dbReference type="ChEBI" id="CHEBI:29105"/>
        <label>1</label>
        <note>catalytic</note>
    </ligand>
</feature>
<accession>A0A1G2E5B7</accession>
<evidence type="ECO:0000313" key="5">
    <source>
        <dbReference type="Proteomes" id="UP000177360"/>
    </source>
</evidence>
<keyword evidence="3" id="KW-0862">Zinc</keyword>
<comment type="cofactor">
    <cofactor evidence="3">
        <name>Zn(2+)</name>
        <dbReference type="ChEBI" id="CHEBI:29105"/>
    </cofactor>
    <text evidence="3">Binds 2 Zn(2+) ions per subunit. One is catalytic and the other provides a structural contribution.</text>
</comment>
<sequence>MKNLKNILQDARKNHYAIGQFNISTFEQLKGIFGAVNALRTPVIIGTSEGEAKFLGIEEISALIKIAEKKYKIPFFLNLDHGKDLALIKKAVDCGYSAVHFDGSSFPFEENARYTKEVIKYARKKSVLIEGELGAIKGESGIHQKKVILTEDDLTSPEQAKKFADLTNVDCLAIAVGTTHGMYKEEKGIDFERLGNISCLTMKKFLVLHGGSGISEEDIKKAIDLGIVKININTEIRLIWRDCLEKKLRENQEETKPYKLLADIKDAIQKKVEEKIRMFETRACK</sequence>
<evidence type="ECO:0000256" key="1">
    <source>
        <dbReference type="PIRSR" id="PIRSR001359-1"/>
    </source>
</evidence>
<protein>
    <recommendedName>
        <fullName evidence="6">Tagatose-bisphosphate aldolase</fullName>
    </recommendedName>
</protein>
<feature type="binding site" evidence="3">
    <location>
        <position position="102"/>
    </location>
    <ligand>
        <name>Zn(2+)</name>
        <dbReference type="ChEBI" id="CHEBI:29105"/>
        <label>2</label>
    </ligand>
</feature>
<dbReference type="NCBIfam" id="TIGR00167">
    <property type="entry name" value="cbbA"/>
    <property type="match status" value="1"/>
</dbReference>
<dbReference type="GO" id="GO:0005975">
    <property type="term" value="P:carbohydrate metabolic process"/>
    <property type="evidence" value="ECO:0007669"/>
    <property type="project" value="InterPro"/>
</dbReference>
<name>A0A1G2E5B7_9BACT</name>
<reference evidence="4 5" key="1">
    <citation type="journal article" date="2016" name="Nat. Commun.">
        <title>Thousands of microbial genomes shed light on interconnected biogeochemical processes in an aquifer system.</title>
        <authorList>
            <person name="Anantharaman K."/>
            <person name="Brown C.T."/>
            <person name="Hug L.A."/>
            <person name="Sharon I."/>
            <person name="Castelle C.J."/>
            <person name="Probst A.J."/>
            <person name="Thomas B.C."/>
            <person name="Singh A."/>
            <person name="Wilkins M.J."/>
            <person name="Karaoz U."/>
            <person name="Brodie E.L."/>
            <person name="Williams K.H."/>
            <person name="Hubbard S.S."/>
            <person name="Banfield J.F."/>
        </authorList>
    </citation>
    <scope>NUCLEOTIDE SEQUENCE [LARGE SCALE GENOMIC DNA]</scope>
</reference>
<feature type="active site" description="Proton donor" evidence="1">
    <location>
        <position position="80"/>
    </location>
</feature>
<dbReference type="Gene3D" id="3.20.20.70">
    <property type="entry name" value="Aldolase class I"/>
    <property type="match status" value="1"/>
</dbReference>
<evidence type="ECO:0000256" key="2">
    <source>
        <dbReference type="PIRSR" id="PIRSR001359-2"/>
    </source>
</evidence>
<evidence type="ECO:0008006" key="6">
    <source>
        <dbReference type="Google" id="ProtNLM"/>
    </source>
</evidence>
<dbReference type="Proteomes" id="UP000177360">
    <property type="component" value="Unassembled WGS sequence"/>
</dbReference>
<keyword evidence="3" id="KW-0479">Metal-binding</keyword>
<proteinExistence type="predicted"/>
<evidence type="ECO:0000313" key="4">
    <source>
        <dbReference type="EMBL" id="OGZ20278.1"/>
    </source>
</evidence>
<feature type="binding site" evidence="3">
    <location>
        <position position="132"/>
    </location>
    <ligand>
        <name>Zn(2+)</name>
        <dbReference type="ChEBI" id="CHEBI:29105"/>
        <label>2</label>
    </ligand>
</feature>
<feature type="binding site" evidence="3">
    <location>
        <position position="81"/>
    </location>
    <ligand>
        <name>Zn(2+)</name>
        <dbReference type="ChEBI" id="CHEBI:29105"/>
        <label>1</label>
        <note>catalytic</note>
    </ligand>
</feature>
<feature type="binding site" evidence="2">
    <location>
        <begin position="231"/>
        <end position="234"/>
    </location>
    <ligand>
        <name>dihydroxyacetone phosphate</name>
        <dbReference type="ChEBI" id="CHEBI:57642"/>
    </ligand>
</feature>
<dbReference type="InterPro" id="IPR050246">
    <property type="entry name" value="Class_II_FBP_aldolase"/>
</dbReference>
<dbReference type="SUPFAM" id="SSF51569">
    <property type="entry name" value="Aldolase"/>
    <property type="match status" value="1"/>
</dbReference>
<dbReference type="PIRSF" id="PIRSF001359">
    <property type="entry name" value="F_bP_aldolase_II"/>
    <property type="match status" value="1"/>
</dbReference>
<dbReference type="Pfam" id="PF01116">
    <property type="entry name" value="F_bP_aldolase"/>
    <property type="match status" value="1"/>
</dbReference>
<dbReference type="PANTHER" id="PTHR30304:SF0">
    <property type="entry name" value="D-TAGATOSE-1,6-BISPHOSPHATE ALDOLASE SUBUNIT GATY-RELATED"/>
    <property type="match status" value="1"/>
</dbReference>
<dbReference type="PANTHER" id="PTHR30304">
    <property type="entry name" value="D-TAGATOSE-1,6-BISPHOSPHATE ALDOLASE"/>
    <property type="match status" value="1"/>
</dbReference>
<dbReference type="AlphaFoldDB" id="A0A1G2E5B7"/>
<feature type="binding site" evidence="2">
    <location>
        <position position="181"/>
    </location>
    <ligand>
        <name>dihydroxyacetone phosphate</name>
        <dbReference type="ChEBI" id="CHEBI:57642"/>
    </ligand>
</feature>
<organism evidence="4 5">
    <name type="scientific">Candidatus Nealsonbacteria bacterium RIFCSPHIGHO2_01_FULL_38_55</name>
    <dbReference type="NCBI Taxonomy" id="1801664"/>
    <lineage>
        <taxon>Bacteria</taxon>
        <taxon>Candidatus Nealsoniibacteriota</taxon>
    </lineage>
</organism>
<feature type="binding site" evidence="2">
    <location>
        <begin position="210"/>
        <end position="212"/>
    </location>
    <ligand>
        <name>dihydroxyacetone phosphate</name>
        <dbReference type="ChEBI" id="CHEBI:57642"/>
    </ligand>
</feature>
<evidence type="ECO:0000256" key="3">
    <source>
        <dbReference type="PIRSR" id="PIRSR001359-3"/>
    </source>
</evidence>
<dbReference type="CDD" id="cd00947">
    <property type="entry name" value="TBP_aldolase_IIB"/>
    <property type="match status" value="1"/>
</dbReference>
<dbReference type="GO" id="GO:0008270">
    <property type="term" value="F:zinc ion binding"/>
    <property type="evidence" value="ECO:0007669"/>
    <property type="project" value="InterPro"/>
</dbReference>
<dbReference type="InterPro" id="IPR000771">
    <property type="entry name" value="FBA_II"/>
</dbReference>
<gene>
    <name evidence="4" type="ORF">A2626_01420</name>
</gene>
<dbReference type="GO" id="GO:0016832">
    <property type="term" value="F:aldehyde-lyase activity"/>
    <property type="evidence" value="ECO:0007669"/>
    <property type="project" value="InterPro"/>
</dbReference>
<feature type="binding site" evidence="3">
    <location>
        <position position="209"/>
    </location>
    <ligand>
        <name>Zn(2+)</name>
        <dbReference type="ChEBI" id="CHEBI:29105"/>
        <label>1</label>
        <note>catalytic</note>
    </ligand>
</feature>
<dbReference type="InterPro" id="IPR013785">
    <property type="entry name" value="Aldolase_TIM"/>
</dbReference>
<dbReference type="EMBL" id="MHLZ01000005">
    <property type="protein sequence ID" value="OGZ20278.1"/>
    <property type="molecule type" value="Genomic_DNA"/>
</dbReference>